<evidence type="ECO:0008006" key="2">
    <source>
        <dbReference type="Google" id="ProtNLM"/>
    </source>
</evidence>
<organism evidence="1">
    <name type="scientific">Amphimedon queenslandica</name>
    <name type="common">Sponge</name>
    <dbReference type="NCBI Taxonomy" id="400682"/>
    <lineage>
        <taxon>Eukaryota</taxon>
        <taxon>Metazoa</taxon>
        <taxon>Porifera</taxon>
        <taxon>Demospongiae</taxon>
        <taxon>Heteroscleromorpha</taxon>
        <taxon>Haplosclerida</taxon>
        <taxon>Niphatidae</taxon>
        <taxon>Amphimedon</taxon>
    </lineage>
</organism>
<protein>
    <recommendedName>
        <fullName evidence="2">Reverse transcriptase domain-containing protein</fullName>
    </recommendedName>
</protein>
<dbReference type="EnsemblMetazoa" id="Aqu2.1.08481_001">
    <property type="protein sequence ID" value="Aqu2.1.08481_001"/>
    <property type="gene ID" value="Aqu2.1.08481"/>
</dbReference>
<reference evidence="1" key="1">
    <citation type="submission" date="2017-05" db="UniProtKB">
        <authorList>
            <consortium name="EnsemblMetazoa"/>
        </authorList>
    </citation>
    <scope>IDENTIFICATION</scope>
</reference>
<accession>A0A1X7T2A3</accession>
<dbReference type="InParanoid" id="A0A1X7T2A3"/>
<proteinExistence type="predicted"/>
<evidence type="ECO:0000313" key="1">
    <source>
        <dbReference type="EnsemblMetazoa" id="Aqu2.1.08481_001"/>
    </source>
</evidence>
<name>A0A1X7T2A3_AMPQE</name>
<sequence length="135" mass="14666">MCSQYVDPSGLEALLASRLIALDKNPGVRPIGIGEVCRRLIGKAALGLALRNILHLCPSFGRLLINTYRFDNHLFIDGECIGSKEGTTQGDPLAMSMYAVASVPLIEELDDVATVYQLWYADDASALGSLNQLRK</sequence>
<dbReference type="AlphaFoldDB" id="A0A1X7T2A3"/>